<dbReference type="EMBL" id="JBHZQA010000005">
    <property type="protein sequence ID" value="MFE3848232.1"/>
    <property type="molecule type" value="Genomic_DNA"/>
</dbReference>
<dbReference type="Proteomes" id="UP001600039">
    <property type="component" value="Unassembled WGS sequence"/>
</dbReference>
<gene>
    <name evidence="1" type="ORF">ACFX5D_09700</name>
</gene>
<evidence type="ECO:0000313" key="1">
    <source>
        <dbReference type="EMBL" id="MFE3848232.1"/>
    </source>
</evidence>
<protein>
    <submittedName>
        <fullName evidence="1">Four helix bundle protein</fullName>
    </submittedName>
</protein>
<keyword evidence="2" id="KW-1185">Reference proteome</keyword>
<sequence>MIIQKIYKKKKFVIGNQLLKSGTSVGANSKEA</sequence>
<dbReference type="RefSeq" id="WP_379857998.1">
    <property type="nucleotide sequence ID" value="NZ_JBHZQA010000005.1"/>
</dbReference>
<dbReference type="InterPro" id="IPR012657">
    <property type="entry name" value="23S_rRNA-intervening_sequence"/>
</dbReference>
<dbReference type="SUPFAM" id="SSF158446">
    <property type="entry name" value="IVS-encoded protein-like"/>
    <property type="match status" value="1"/>
</dbReference>
<reference evidence="1 2" key="1">
    <citation type="submission" date="2024-06" db="EMBL/GenBank/DDBJ databases">
        <title>Flavobacterium spp. isolated from glacier.</title>
        <authorList>
            <person name="Han D."/>
        </authorList>
    </citation>
    <scope>NUCLEOTIDE SEQUENCE [LARGE SCALE GENOMIC DNA]</scope>
    <source>
        <strain evidence="1 2">LB3P45</strain>
    </source>
</reference>
<dbReference type="InterPro" id="IPR036583">
    <property type="entry name" value="23S_rRNA_IVS_sf"/>
</dbReference>
<evidence type="ECO:0000313" key="2">
    <source>
        <dbReference type="Proteomes" id="UP001600039"/>
    </source>
</evidence>
<comment type="caution">
    <text evidence="1">The sequence shown here is derived from an EMBL/GenBank/DDBJ whole genome shotgun (WGS) entry which is preliminary data.</text>
</comment>
<dbReference type="NCBIfam" id="TIGR02436">
    <property type="entry name" value="four helix bundle protein"/>
    <property type="match status" value="1"/>
</dbReference>
<name>A0ABW6HMH1_9FLAO</name>
<accession>A0ABW6HMH1</accession>
<organism evidence="1 2">
    <name type="scientific">Flavobacterium fructosi</name>
    <dbReference type="NCBI Taxonomy" id="3230416"/>
    <lineage>
        <taxon>Bacteria</taxon>
        <taxon>Pseudomonadati</taxon>
        <taxon>Bacteroidota</taxon>
        <taxon>Flavobacteriia</taxon>
        <taxon>Flavobacteriales</taxon>
        <taxon>Flavobacteriaceae</taxon>
        <taxon>Flavobacterium</taxon>
    </lineage>
</organism>
<proteinExistence type="predicted"/>